<dbReference type="InterPro" id="IPR036291">
    <property type="entry name" value="NAD(P)-bd_dom_sf"/>
</dbReference>
<dbReference type="InterPro" id="IPR018201">
    <property type="entry name" value="Ketoacyl_synth_AS"/>
</dbReference>
<dbReference type="PANTHER" id="PTHR43775:SF51">
    <property type="entry name" value="INACTIVE PHENOLPHTHIOCEROL SYNTHESIS POLYKETIDE SYNTHASE TYPE I PKS1-RELATED"/>
    <property type="match status" value="1"/>
</dbReference>
<dbReference type="HOGENOM" id="CLU_000022_22_0_6"/>
<dbReference type="RefSeq" id="WP_045106354.1">
    <property type="nucleotide sequence ID" value="NZ_LN681225.1"/>
</dbReference>
<evidence type="ECO:0000256" key="2">
    <source>
        <dbReference type="ARBA" id="ARBA00005194"/>
    </source>
</evidence>
<dbReference type="InterPro" id="IPR000873">
    <property type="entry name" value="AMP-dep_synth/lig_dom"/>
</dbReference>
<dbReference type="InterPro" id="IPR020845">
    <property type="entry name" value="AMP-binding_CS"/>
</dbReference>
<dbReference type="InterPro" id="IPR045851">
    <property type="entry name" value="AMP-bd_C_sf"/>
</dbReference>
<dbReference type="Pfam" id="PF08659">
    <property type="entry name" value="KR"/>
    <property type="match status" value="1"/>
</dbReference>
<feature type="domain" description="Carrier" evidence="7">
    <location>
        <begin position="2020"/>
        <end position="2095"/>
    </location>
</feature>
<dbReference type="InterPro" id="IPR014043">
    <property type="entry name" value="Acyl_transferase_dom"/>
</dbReference>
<dbReference type="CDD" id="cd00833">
    <property type="entry name" value="PKS"/>
    <property type="match status" value="1"/>
</dbReference>
<dbReference type="Pfam" id="PF13193">
    <property type="entry name" value="AMP-binding_C"/>
    <property type="match status" value="1"/>
</dbReference>
<dbReference type="SUPFAM" id="SSF55048">
    <property type="entry name" value="Probable ACP-binding domain of malonyl-CoA ACP transacylase"/>
    <property type="match status" value="1"/>
</dbReference>
<dbReference type="Gene3D" id="3.40.47.10">
    <property type="match status" value="1"/>
</dbReference>
<dbReference type="GO" id="GO:0004315">
    <property type="term" value="F:3-oxoacyl-[acyl-carrier-protein] synthase activity"/>
    <property type="evidence" value="ECO:0007669"/>
    <property type="project" value="InterPro"/>
</dbReference>
<dbReference type="Pfam" id="PF00550">
    <property type="entry name" value="PP-binding"/>
    <property type="match status" value="2"/>
</dbReference>
<dbReference type="InterPro" id="IPR009081">
    <property type="entry name" value="PP-bd_ACP"/>
</dbReference>
<organism evidence="9 10">
    <name type="scientific">Legionella hackeliae</name>
    <dbReference type="NCBI Taxonomy" id="449"/>
    <lineage>
        <taxon>Bacteria</taxon>
        <taxon>Pseudomonadati</taxon>
        <taxon>Pseudomonadota</taxon>
        <taxon>Gammaproteobacteria</taxon>
        <taxon>Legionellales</taxon>
        <taxon>Legionellaceae</taxon>
        <taxon>Legionella</taxon>
    </lineage>
</organism>
<dbReference type="KEGG" id="lha:LHA_2073"/>
<dbReference type="Gene3D" id="3.40.366.10">
    <property type="entry name" value="Malonyl-Coenzyme A Acyl Carrier Protein, domain 2"/>
    <property type="match status" value="1"/>
</dbReference>
<dbReference type="CDD" id="cd05930">
    <property type="entry name" value="A_NRPS"/>
    <property type="match status" value="1"/>
</dbReference>
<dbReference type="InterPro" id="IPR020806">
    <property type="entry name" value="PKS_PP-bd"/>
</dbReference>
<dbReference type="InterPro" id="IPR014030">
    <property type="entry name" value="Ketoacyl_synth_N"/>
</dbReference>
<dbReference type="PROSITE" id="PS52004">
    <property type="entry name" value="KS3_2"/>
    <property type="match status" value="1"/>
</dbReference>
<dbReference type="SMART" id="SM00823">
    <property type="entry name" value="PKS_PP"/>
    <property type="match status" value="2"/>
</dbReference>
<dbReference type="Pfam" id="PF00975">
    <property type="entry name" value="Thioesterase"/>
    <property type="match status" value="1"/>
</dbReference>
<dbReference type="STRING" id="449.LHA_2073"/>
<dbReference type="PATRIC" id="fig|449.7.peg.2075"/>
<dbReference type="SMART" id="SM00825">
    <property type="entry name" value="PKS_KS"/>
    <property type="match status" value="1"/>
</dbReference>
<dbReference type="GO" id="GO:0006633">
    <property type="term" value="P:fatty acid biosynthetic process"/>
    <property type="evidence" value="ECO:0007669"/>
    <property type="project" value="UniProtKB-UniPathway"/>
</dbReference>
<dbReference type="Pfam" id="PF21394">
    <property type="entry name" value="Beta-ketacyl_N"/>
    <property type="match status" value="1"/>
</dbReference>
<dbReference type="Gene3D" id="3.40.50.720">
    <property type="entry name" value="NAD(P)-binding Rossmann-like Domain"/>
    <property type="match status" value="1"/>
</dbReference>
<dbReference type="GO" id="GO:0031177">
    <property type="term" value="F:phosphopantetheine binding"/>
    <property type="evidence" value="ECO:0007669"/>
    <property type="project" value="InterPro"/>
</dbReference>
<evidence type="ECO:0000259" key="7">
    <source>
        <dbReference type="PROSITE" id="PS50075"/>
    </source>
</evidence>
<dbReference type="PANTHER" id="PTHR43775">
    <property type="entry name" value="FATTY ACID SYNTHASE"/>
    <property type="match status" value="1"/>
</dbReference>
<evidence type="ECO:0000256" key="5">
    <source>
        <dbReference type="ARBA" id="ARBA00022553"/>
    </source>
</evidence>
<dbReference type="InterPro" id="IPR016035">
    <property type="entry name" value="Acyl_Trfase/lysoPLipase"/>
</dbReference>
<reference evidence="10" key="1">
    <citation type="submission" date="2014-09" db="EMBL/GenBank/DDBJ databases">
        <authorList>
            <person name="Gomez-Valero L."/>
        </authorList>
    </citation>
    <scope>NUCLEOTIDE SEQUENCE [LARGE SCALE GENOMIC DNA]</scope>
    <source>
        <strain evidence="10">ATCC35250</strain>
    </source>
</reference>
<dbReference type="InterPro" id="IPR050091">
    <property type="entry name" value="PKS_NRPS_Biosynth_Enz"/>
</dbReference>
<dbReference type="InterPro" id="IPR016039">
    <property type="entry name" value="Thiolase-like"/>
</dbReference>
<feature type="domain" description="Ketosynthase family 3 (KS3)" evidence="8">
    <location>
        <begin position="611"/>
        <end position="1036"/>
    </location>
</feature>
<dbReference type="Pfam" id="PF02801">
    <property type="entry name" value="Ketoacyl-synt_C"/>
    <property type="match status" value="1"/>
</dbReference>
<dbReference type="Gene3D" id="3.30.70.3290">
    <property type="match status" value="1"/>
</dbReference>
<dbReference type="PROSITE" id="PS00012">
    <property type="entry name" value="PHOSPHOPANTETHEINE"/>
    <property type="match status" value="2"/>
</dbReference>
<dbReference type="InterPro" id="IPR006162">
    <property type="entry name" value="Ppantetheine_attach_site"/>
</dbReference>
<keyword evidence="9" id="KW-0012">Acyltransferase</keyword>
<name>A0A0A8UQW5_LEGHA</name>
<dbReference type="Pfam" id="PF00109">
    <property type="entry name" value="ketoacyl-synt"/>
    <property type="match status" value="1"/>
</dbReference>
<dbReference type="PROSITE" id="PS00455">
    <property type="entry name" value="AMP_BINDING"/>
    <property type="match status" value="1"/>
</dbReference>
<dbReference type="InterPro" id="IPR001031">
    <property type="entry name" value="Thioesterase"/>
</dbReference>
<keyword evidence="6 9" id="KW-0808">Transferase</keyword>
<dbReference type="InterPro" id="IPR057326">
    <property type="entry name" value="KR_dom"/>
</dbReference>
<evidence type="ECO:0000256" key="6">
    <source>
        <dbReference type="ARBA" id="ARBA00022679"/>
    </source>
</evidence>
<dbReference type="UniPathway" id="UPA00094"/>
<dbReference type="SUPFAM" id="SSF51735">
    <property type="entry name" value="NAD(P)-binding Rossmann-fold domains"/>
    <property type="match status" value="2"/>
</dbReference>
<evidence type="ECO:0000313" key="9">
    <source>
        <dbReference type="EMBL" id="CEK11098.1"/>
    </source>
</evidence>
<dbReference type="PROSITE" id="PS50075">
    <property type="entry name" value="CARRIER"/>
    <property type="match status" value="2"/>
</dbReference>
<dbReference type="GO" id="GO:0004312">
    <property type="term" value="F:fatty acid synthase activity"/>
    <property type="evidence" value="ECO:0007669"/>
    <property type="project" value="TreeGrafter"/>
</dbReference>
<accession>A0A0A8UQW5</accession>
<dbReference type="Pfam" id="PF00698">
    <property type="entry name" value="Acyl_transf_1"/>
    <property type="match status" value="1"/>
</dbReference>
<dbReference type="Proteomes" id="UP000032803">
    <property type="component" value="Chromosome I"/>
</dbReference>
<feature type="domain" description="Carrier" evidence="7">
    <location>
        <begin position="523"/>
        <end position="598"/>
    </location>
</feature>
<dbReference type="InterPro" id="IPR025110">
    <property type="entry name" value="AMP-bd_C"/>
</dbReference>
<dbReference type="SUPFAM" id="SSF52151">
    <property type="entry name" value="FabD/lysophospholipase-like"/>
    <property type="match status" value="1"/>
</dbReference>
<dbReference type="EC" id="2.3.1.94" evidence="9"/>
<keyword evidence="10" id="KW-1185">Reference proteome</keyword>
<dbReference type="Gene3D" id="1.10.1200.10">
    <property type="entry name" value="ACP-like"/>
    <property type="match status" value="1"/>
</dbReference>
<dbReference type="SMART" id="SM00822">
    <property type="entry name" value="PKS_KR"/>
    <property type="match status" value="1"/>
</dbReference>
<dbReference type="FunFam" id="1.10.1200.10:FF:000005">
    <property type="entry name" value="Nonribosomal peptide synthetase 1"/>
    <property type="match status" value="1"/>
</dbReference>
<dbReference type="Gene3D" id="3.40.50.1820">
    <property type="entry name" value="alpha/beta hydrolase"/>
    <property type="match status" value="1"/>
</dbReference>
<proteinExistence type="inferred from homology"/>
<dbReference type="Gene3D" id="3.30.300.30">
    <property type="match status" value="1"/>
</dbReference>
<dbReference type="Pfam" id="PF22621">
    <property type="entry name" value="CurL-like_PKS_C"/>
    <property type="match status" value="1"/>
</dbReference>
<keyword evidence="4" id="KW-0596">Phosphopantetheine</keyword>
<dbReference type="SMART" id="SM00827">
    <property type="entry name" value="PKS_AT"/>
    <property type="match status" value="1"/>
</dbReference>
<evidence type="ECO:0000259" key="8">
    <source>
        <dbReference type="PROSITE" id="PS52004"/>
    </source>
</evidence>
<dbReference type="InterPro" id="IPR020841">
    <property type="entry name" value="PKS_Beta-ketoAc_synthase_dom"/>
</dbReference>
<dbReference type="InterPro" id="IPR016036">
    <property type="entry name" value="Malonyl_transacylase_ACP-bd"/>
</dbReference>
<sequence length="2327" mass="260167">MINSAAYDYTVVELFEDQAKKTPNHIALDEDGTILTYQALNEKANQFSYWLQKNNVNPGEFVGILLDPGIDYIVCILGIIKAKAVYLPLDSMAPQLRLEELLQDAKPSLIVTNEQYINRVNEKSFAVRLIKHIYLESVSHPRFSNKKHFASKSPLYMMYTSGSTGRPKGVLVSHQAVVNLVKIDNFAKVEEYERVAQFSNLAFDGSTFEIWSALLNGATLVIVPSIVRTDHTRLKSFLNHSAIKYLFLPTGFFHQLIKSAMDTLDSVEVIIFGGEQVNALLLKDLSDYRKKKKLPIKLINGYGPTEATTFTCRQIINPEWSEDDERLASIGKPIKNVEVYILDENKVQVSEGELHIGGVNLAIHYHNSPLNSEKFIPNPFCEPNHPFNRLYKTGDRVKMLPSGDIQFLGRYDDQVKIGGFRIHLNEIENQLMQHPLISLAAVRVEIGGGSHKMLTAYIVLSATKKTIHADEIREYLSHKLPIYMLPAKYVLVDDLPLTSVGKVDKSKLDQISHIDLSFHIDNSPASFIEEKITTIWQGLLNRNRIDVNKNLFELGANSLLIAEACSRINEALQSELQISHIISYPTIHKLSRFLDGDIETPVVKEIHAATSQDIAIIGMACRFPKANSLDEYWQNILDGKDCLTQFASDQLNDPNKIGDKNFVPVRGVIGEVDKFDANFFGFNPVDASITDPQQRIFLECAWTALEHAGIAPTKLHSKTISVFAGMADSTYLHENLLKNNWFCKEHDRFHCRIASSSSMLSTQVSYRLNLRGKSLNVNTACSTGLVTVDEACHDLIAGESDISIAGAVSIVVPEEDGYTYTQGSIESPDGKCRPFDEKANGTVFSNGVGIVILKRLKDAIADKNTIYAVIKGRGINNDGADKLGFTAPSTSGQTACIREALATAKITAADVSFVEAHGTATTLGDAIEFDVLNSVYKEQTEHTHFCALGSVKGNIGHTDVAAGMAGLIKVCLSLYHQKIPPMVNFKKANPNMALDDSPFFINTQLIEWKKPVSSKRYAGVSAFGVGGTNAHMILGEYTAKEKLSVSTSQQLLVLSAKNLTALEENTEQLLKQLSLYSDDNLKSCLPKIAYTLQTGREDFQWRRIATGDTLKVIRQSFSQSKAQQSPEHSPHNLVFMFPGQGMQYHKMATQLMKEFSLFASLVKKGFQIAKLHLHCDLETIINNPKDERLHQTQYAQPALFIIEYALAHLLMDFGIKPQALIGHSLGEYVAAALAGVFSYEDAVALVCERGLLMSSAPKGAMLAIECSVSEFKTIQKQITGIELAVHNAKHHCVASGKMDTIQTLENFLSQDEISFQRLKVSHAFHSSLMETIETSFKEIFANITLSPPTMPIVSNVTGDWLTTEEAMDPDYWYRHLRDTVLLNNGFENLIQSKHSHFIEVGPGRSLSSFLKMTVPDADAFSIQTLPNHHQQTEDVEALLAAVGKLWQEGVTINWLALHNNKSLQRVALPTYSFQRQSYWIKPDKFRENASNQPSLYKPVWSHQLANLEPSDIDARKIREHTWIVFQDNTEIGNQLISLLRDYNAKLFIVEPGKSYQLLDSNHFRISLKTKSDYLKLFEHLKTELKHPILFHTTSCNPLFFGKLSNEEIDTQLNASFYSLLFIAQAYREIMGEDTPLRCGVLTQGTQRILGTELISPVNASLIGACRVISQEHPNIVCKVIDSNPVEFSSSKNTCLSHLLNASVNDDWLTQNILTAYRNGYQWDLSYTLAETTKIHNRFRDKGIYLITGGLGGIGLAVSELITEEVNNPTLIFLSRTPMLPETTWNKVLAEPTHKLYPKIKLLNHLKQKGADLYFYNVDIADSEALRETIQQCKTKFGAINGLIHCAGVAGGGLVQLKTREIADTVFRPKIHGTFNLLKAFKDISLDFVVLMSSIAALTGEQGQIDYCAANACLDAFALSNAFQSKFVISLNWNTWRDVGMAIETKHPSDLNWLDRGNDISPEQGKQVFLQALRTNFTNLAVSNFDIKSYSKLVMEKDNVSGSPDIRASRTDLNIANNYQAPRNSIESQLAQLWQESLGIENIGTEDNFFDLGGHSLKALKLIEKINRHFHRSLVINQLYQTPTIAELSDVISSSTGNLKMMDIIVPFNYTVNTPNLFVCHPISGLVYCFDSLTKCFNTPLSIYGLQDPSVGNDHLLYEDISSMAKAYLDAIKSIQPHGPYYLLGYSFGGSLLYEVAALLKKQKNQINLLGLIDSWASFSPKQSNETHFKKLLRISHPDLPENMIELAWKRMQLLLSHTPTKLNQDMLLFKASDLAEDYQSINDPSNGWSNFNKGKITCHMLDANHETILDAENSKYIVNYIQEYCGL</sequence>
<dbReference type="Gene3D" id="3.40.50.980">
    <property type="match status" value="2"/>
</dbReference>
<evidence type="ECO:0000256" key="4">
    <source>
        <dbReference type="ARBA" id="ARBA00022450"/>
    </source>
</evidence>
<dbReference type="EMBL" id="LN681225">
    <property type="protein sequence ID" value="CEK11098.1"/>
    <property type="molecule type" value="Genomic_DNA"/>
</dbReference>
<dbReference type="Pfam" id="PF00501">
    <property type="entry name" value="AMP-binding"/>
    <property type="match status" value="1"/>
</dbReference>
<dbReference type="NCBIfam" id="TIGR01733">
    <property type="entry name" value="AA-adenyl-dom"/>
    <property type="match status" value="1"/>
</dbReference>
<dbReference type="GO" id="GO:0047879">
    <property type="term" value="F:erythronolide synthase activity"/>
    <property type="evidence" value="ECO:0007669"/>
    <property type="project" value="UniProtKB-EC"/>
</dbReference>
<comment type="similarity">
    <text evidence="3">Belongs to the short-chain dehydrogenases/reductases (SDR) family.</text>
</comment>
<dbReference type="PROSITE" id="PS00606">
    <property type="entry name" value="KS3_1"/>
    <property type="match status" value="1"/>
</dbReference>
<dbReference type="InterPro" id="IPR013968">
    <property type="entry name" value="PKS_KR"/>
</dbReference>
<dbReference type="Gene3D" id="2.30.38.10">
    <property type="entry name" value="Luciferase, Domain 3"/>
    <property type="match status" value="1"/>
</dbReference>
<dbReference type="InterPro" id="IPR001227">
    <property type="entry name" value="Ac_transferase_dom_sf"/>
</dbReference>
<dbReference type="InterPro" id="IPR010071">
    <property type="entry name" value="AA_adenyl_dom"/>
</dbReference>
<dbReference type="CDD" id="cd08953">
    <property type="entry name" value="KR_2_SDR_x"/>
    <property type="match status" value="1"/>
</dbReference>
<dbReference type="SUPFAM" id="SSF53474">
    <property type="entry name" value="alpha/beta-Hydrolases"/>
    <property type="match status" value="1"/>
</dbReference>
<dbReference type="SUPFAM" id="SSF56801">
    <property type="entry name" value="Acetyl-CoA synthetase-like"/>
    <property type="match status" value="1"/>
</dbReference>
<evidence type="ECO:0000256" key="1">
    <source>
        <dbReference type="ARBA" id="ARBA00001957"/>
    </source>
</evidence>
<evidence type="ECO:0000313" key="10">
    <source>
        <dbReference type="Proteomes" id="UP000032803"/>
    </source>
</evidence>
<dbReference type="InterPro" id="IPR029058">
    <property type="entry name" value="AB_hydrolase_fold"/>
</dbReference>
<keyword evidence="5" id="KW-0597">Phosphoprotein</keyword>
<dbReference type="SUPFAM" id="SSF53901">
    <property type="entry name" value="Thiolase-like"/>
    <property type="match status" value="1"/>
</dbReference>
<dbReference type="InterPro" id="IPR036736">
    <property type="entry name" value="ACP-like_sf"/>
</dbReference>
<comment type="pathway">
    <text evidence="2">Lipid metabolism; fatty acid biosynthesis.</text>
</comment>
<dbReference type="OrthoDB" id="9778690at2"/>
<protein>
    <submittedName>
        <fullName evidence="9">6-deoxyerythronolide-B synthase</fullName>
        <ecNumber evidence="9">2.3.1.94</ecNumber>
    </submittedName>
</protein>
<dbReference type="InterPro" id="IPR014031">
    <property type="entry name" value="Ketoacyl_synth_C"/>
</dbReference>
<gene>
    <name evidence="9" type="ORF">LHA_2073</name>
</gene>
<dbReference type="SUPFAM" id="SSF47336">
    <property type="entry name" value="ACP-like"/>
    <property type="match status" value="2"/>
</dbReference>
<evidence type="ECO:0000256" key="3">
    <source>
        <dbReference type="ARBA" id="ARBA00006484"/>
    </source>
</evidence>
<comment type="cofactor">
    <cofactor evidence="1">
        <name>pantetheine 4'-phosphate</name>
        <dbReference type="ChEBI" id="CHEBI:47942"/>
    </cofactor>
</comment>
<dbReference type="InterPro" id="IPR049490">
    <property type="entry name" value="C883_1060-like_KR_N"/>
</dbReference>